<keyword evidence="1" id="KW-0812">Transmembrane</keyword>
<evidence type="ECO:0000256" key="1">
    <source>
        <dbReference type="SAM" id="Phobius"/>
    </source>
</evidence>
<name>A0A4Z0QYG2_9FIRM</name>
<feature type="transmembrane region" description="Helical" evidence="1">
    <location>
        <begin position="200"/>
        <end position="222"/>
    </location>
</feature>
<dbReference type="AlphaFoldDB" id="A0A4Z0QYG2"/>
<dbReference type="EMBL" id="SPQQ01000020">
    <property type="protein sequence ID" value="TGE35075.1"/>
    <property type="molecule type" value="Genomic_DNA"/>
</dbReference>
<dbReference type="Proteomes" id="UP000298460">
    <property type="component" value="Unassembled WGS sequence"/>
</dbReference>
<evidence type="ECO:0000313" key="2">
    <source>
        <dbReference type="EMBL" id="TGE35075.1"/>
    </source>
</evidence>
<evidence type="ECO:0000313" key="3">
    <source>
        <dbReference type="Proteomes" id="UP000298460"/>
    </source>
</evidence>
<accession>A0A4Z0QYG2</accession>
<feature type="transmembrane region" description="Helical" evidence="1">
    <location>
        <begin position="12"/>
        <end position="32"/>
    </location>
</feature>
<sequence>MSLVRNKKTFSIGLVMILSFVLCYVGMMSPNFGNGRNGLQYADDMFNSLSKGSAYFIKDAQKVADGQKGKPINLTIKASSAEDAVKWGKLYTTAGATVTVKDASVTIDGDYGKILGAVVADSDFMYHNDSKALETKYGYDGREATNNWNNSLKKIDAALKSKAQFQEEFDLVKVQQKALEPAYNYYGVEIKKVSENTTALAFLLCFYLIYTVWYGFGLFYLFDGLGITVSKPKKKAA</sequence>
<dbReference type="OrthoDB" id="9779692at2"/>
<protein>
    <submittedName>
        <fullName evidence="2">Uncharacterized protein</fullName>
    </submittedName>
</protein>
<gene>
    <name evidence="2" type="ORF">E4K67_27140</name>
</gene>
<reference evidence="2 3" key="1">
    <citation type="submission" date="2019-03" db="EMBL/GenBank/DDBJ databases">
        <title>Draft Genome Sequence of Desulfosporosinus fructosivorans Strain 63.6F, Isolated from Marine Sediment in the Baltic Sea.</title>
        <authorList>
            <person name="Hausmann B."/>
            <person name="Vandieken V."/>
            <person name="Pjevac P."/>
            <person name="Schreck K."/>
            <person name="Herbold C.W."/>
            <person name="Loy A."/>
        </authorList>
    </citation>
    <scope>NUCLEOTIDE SEQUENCE [LARGE SCALE GENOMIC DNA]</scope>
    <source>
        <strain evidence="2 3">63.6F</strain>
    </source>
</reference>
<keyword evidence="1" id="KW-0472">Membrane</keyword>
<proteinExistence type="predicted"/>
<organism evidence="2 3">
    <name type="scientific">Desulfosporosinus fructosivorans</name>
    <dbReference type="NCBI Taxonomy" id="2018669"/>
    <lineage>
        <taxon>Bacteria</taxon>
        <taxon>Bacillati</taxon>
        <taxon>Bacillota</taxon>
        <taxon>Clostridia</taxon>
        <taxon>Eubacteriales</taxon>
        <taxon>Desulfitobacteriaceae</taxon>
        <taxon>Desulfosporosinus</taxon>
    </lineage>
</organism>
<comment type="caution">
    <text evidence="2">The sequence shown here is derived from an EMBL/GenBank/DDBJ whole genome shotgun (WGS) entry which is preliminary data.</text>
</comment>
<dbReference type="RefSeq" id="WP_135552521.1">
    <property type="nucleotide sequence ID" value="NZ_SPQQ01000020.1"/>
</dbReference>
<keyword evidence="3" id="KW-1185">Reference proteome</keyword>
<keyword evidence="1" id="KW-1133">Transmembrane helix</keyword>